<gene>
    <name evidence="1" type="ORF">E2I00_007021</name>
</gene>
<protein>
    <submittedName>
        <fullName evidence="1">Uncharacterized protein</fullName>
    </submittedName>
</protein>
<sequence length="98" mass="10610">MYHEALSKALPGDNVGFNVKDISVKDIRCGNVAAHIVCKFAELKKIDCYGEKLEDGPKFLKTVCDMSQIVALGVKAVDKKAAEAGKVTKSSQKPQKSK</sequence>
<dbReference type="AlphaFoldDB" id="A0A643C8P1"/>
<dbReference type="Proteomes" id="UP000437017">
    <property type="component" value="Unassembled WGS sequence"/>
</dbReference>
<dbReference type="EMBL" id="SGJD01002129">
    <property type="protein sequence ID" value="KAB0396591.1"/>
    <property type="molecule type" value="Genomic_DNA"/>
</dbReference>
<proteinExistence type="predicted"/>
<dbReference type="InterPro" id="IPR009000">
    <property type="entry name" value="Transl_B-barrel_sf"/>
</dbReference>
<accession>A0A643C8P1</accession>
<organism evidence="1 2">
    <name type="scientific">Balaenoptera physalus</name>
    <name type="common">Fin whale</name>
    <name type="synonym">Balaena physalus</name>
    <dbReference type="NCBI Taxonomy" id="9770"/>
    <lineage>
        <taxon>Eukaryota</taxon>
        <taxon>Metazoa</taxon>
        <taxon>Chordata</taxon>
        <taxon>Craniata</taxon>
        <taxon>Vertebrata</taxon>
        <taxon>Euteleostomi</taxon>
        <taxon>Mammalia</taxon>
        <taxon>Eutheria</taxon>
        <taxon>Laurasiatheria</taxon>
        <taxon>Artiodactyla</taxon>
        <taxon>Whippomorpha</taxon>
        <taxon>Cetacea</taxon>
        <taxon>Mysticeti</taxon>
        <taxon>Balaenopteridae</taxon>
        <taxon>Balaenoptera</taxon>
    </lineage>
</organism>
<keyword evidence="2" id="KW-1185">Reference proteome</keyword>
<comment type="caution">
    <text evidence="1">The sequence shown here is derived from an EMBL/GenBank/DDBJ whole genome shotgun (WGS) entry which is preliminary data.</text>
</comment>
<reference evidence="1 2" key="1">
    <citation type="journal article" date="2019" name="PLoS ONE">
        <title>Genomic analyses reveal an absence of contemporary introgressive admixture between fin whales and blue whales, despite known hybrids.</title>
        <authorList>
            <person name="Westbury M.V."/>
            <person name="Petersen B."/>
            <person name="Lorenzen E.D."/>
        </authorList>
    </citation>
    <scope>NUCLEOTIDE SEQUENCE [LARGE SCALE GENOMIC DNA]</scope>
    <source>
        <strain evidence="1">FinWhale-01</strain>
    </source>
</reference>
<name>A0A643C8P1_BALPH</name>
<evidence type="ECO:0000313" key="1">
    <source>
        <dbReference type="EMBL" id="KAB0396591.1"/>
    </source>
</evidence>
<dbReference type="SUPFAM" id="SSF50447">
    <property type="entry name" value="Translation proteins"/>
    <property type="match status" value="1"/>
</dbReference>
<evidence type="ECO:0000313" key="2">
    <source>
        <dbReference type="Proteomes" id="UP000437017"/>
    </source>
</evidence>
<dbReference type="PANTHER" id="PTHR44830:SF1">
    <property type="entry name" value="TR-TYPE G DOMAIN-CONTAINING PROTEIN"/>
    <property type="match status" value="1"/>
</dbReference>
<dbReference type="OrthoDB" id="10380495at2759"/>
<dbReference type="Gene3D" id="2.40.30.10">
    <property type="entry name" value="Translation factors"/>
    <property type="match status" value="1"/>
</dbReference>
<dbReference type="PANTHER" id="PTHR44830">
    <property type="entry name" value="ELONGATION FACTOR 1 ALPHA"/>
    <property type="match status" value="1"/>
</dbReference>